<organism evidence="1 2">
    <name type="scientific">Ralstonia pickettii</name>
    <name type="common">Burkholderia pickettii</name>
    <dbReference type="NCBI Taxonomy" id="329"/>
    <lineage>
        <taxon>Bacteria</taxon>
        <taxon>Pseudomonadati</taxon>
        <taxon>Pseudomonadota</taxon>
        <taxon>Betaproteobacteria</taxon>
        <taxon>Burkholderiales</taxon>
        <taxon>Burkholderiaceae</taxon>
        <taxon>Ralstonia</taxon>
    </lineage>
</organism>
<dbReference type="AlphaFoldDB" id="A0AAW4Q9Y9"/>
<reference evidence="1" key="1">
    <citation type="submission" date="2018-06" db="EMBL/GenBank/DDBJ databases">
        <authorList>
            <person name="O'Rourke A."/>
        </authorList>
    </citation>
    <scope>NUCLEOTIDE SEQUENCE</scope>
    <source>
        <strain evidence="1">132550021-3</strain>
    </source>
</reference>
<comment type="caution">
    <text evidence="1">The sequence shown here is derived from an EMBL/GenBank/DDBJ whole genome shotgun (WGS) entry which is preliminary data.</text>
</comment>
<gene>
    <name evidence="1" type="ORF">DEE74_16690</name>
</gene>
<dbReference type="RefSeq" id="WP_182553348.1">
    <property type="nucleotide sequence ID" value="NZ_QGAQ01000015.1"/>
</dbReference>
<proteinExistence type="predicted"/>
<accession>A0AAW4Q9Y9</accession>
<sequence>MNRYEQSVSWKDRMKDVKRWASVERIARNTTITLIVISAAFVVGQFTAASAITTEFVESNLDAWAAGDPHKAQAVEDFRQCKVHGPAVTLAGCVEQAAPGETGKALSDQVHQLQATVSRGMPAPLNWFFN</sequence>
<evidence type="ECO:0008006" key="3">
    <source>
        <dbReference type="Google" id="ProtNLM"/>
    </source>
</evidence>
<dbReference type="EMBL" id="QGBI01000015">
    <property type="protein sequence ID" value="MBX3891501.1"/>
    <property type="molecule type" value="Genomic_DNA"/>
</dbReference>
<dbReference type="Proteomes" id="UP001199322">
    <property type="component" value="Unassembled WGS sequence"/>
</dbReference>
<name>A0AAW4Q9Y9_RALPI</name>
<evidence type="ECO:0000313" key="2">
    <source>
        <dbReference type="Proteomes" id="UP001199322"/>
    </source>
</evidence>
<protein>
    <recommendedName>
        <fullName evidence="3">Transmembrane protein</fullName>
    </recommendedName>
</protein>
<evidence type="ECO:0000313" key="1">
    <source>
        <dbReference type="EMBL" id="MBX3891501.1"/>
    </source>
</evidence>